<dbReference type="SUPFAM" id="SSF51064">
    <property type="entry name" value="Head domain of nucleotide exchange factor GrpE"/>
    <property type="match status" value="1"/>
</dbReference>
<dbReference type="PATRIC" id="fig|1202537.3.peg.73"/>
<dbReference type="AlphaFoldDB" id="J7GYR1"/>
<dbReference type="OrthoDB" id="9789811at2"/>
<dbReference type="KEGG" id="crc:A33Y_085"/>
<dbReference type="RefSeq" id="WP_014887039.1">
    <property type="nucleotide sequence ID" value="NC_018415.1"/>
</dbReference>
<keyword evidence="1" id="KW-0143">Chaperone</keyword>
<evidence type="ECO:0000256" key="1">
    <source>
        <dbReference type="ARBA" id="ARBA00023186"/>
    </source>
</evidence>
<dbReference type="InterPro" id="IPR000740">
    <property type="entry name" value="GrpE"/>
</dbReference>
<dbReference type="GO" id="GO:0006457">
    <property type="term" value="P:protein folding"/>
    <property type="evidence" value="ECO:0007669"/>
    <property type="project" value="InterPro"/>
</dbReference>
<dbReference type="GO" id="GO:0000774">
    <property type="term" value="F:adenyl-nucleotide exchange factor activity"/>
    <property type="evidence" value="ECO:0007669"/>
    <property type="project" value="InterPro"/>
</dbReference>
<evidence type="ECO:0000313" key="3">
    <source>
        <dbReference type="Proteomes" id="UP000003931"/>
    </source>
</evidence>
<dbReference type="GO" id="GO:0042803">
    <property type="term" value="F:protein homodimerization activity"/>
    <property type="evidence" value="ECO:0007669"/>
    <property type="project" value="InterPro"/>
</dbReference>
<dbReference type="Gene3D" id="2.30.22.10">
    <property type="entry name" value="Head domain of nucleotide exchange factor GrpE"/>
    <property type="match status" value="1"/>
</dbReference>
<gene>
    <name evidence="2" type="primary">grpE</name>
    <name evidence="2" type="ORF">A33Y_085</name>
</gene>
<proteinExistence type="predicted"/>
<dbReference type="STRING" id="1202537.A33Y_085"/>
<dbReference type="GO" id="GO:0051087">
    <property type="term" value="F:protein-folding chaperone binding"/>
    <property type="evidence" value="ECO:0007669"/>
    <property type="project" value="InterPro"/>
</dbReference>
<dbReference type="PRINTS" id="PR00773">
    <property type="entry name" value="GRPEPROTEIN"/>
</dbReference>
<dbReference type="Proteomes" id="UP000003931">
    <property type="component" value="Chromosome"/>
</dbReference>
<dbReference type="PROSITE" id="PS01071">
    <property type="entry name" value="GRPE"/>
    <property type="match status" value="1"/>
</dbReference>
<accession>J7GYR1</accession>
<dbReference type="Pfam" id="PF01025">
    <property type="entry name" value="GrpE"/>
    <property type="match status" value="1"/>
</dbReference>
<evidence type="ECO:0000313" key="2">
    <source>
        <dbReference type="EMBL" id="AFP83738.1"/>
    </source>
</evidence>
<name>J7GYR1_CARRU</name>
<dbReference type="HOGENOM" id="CLU_1737175_0_0_6"/>
<dbReference type="EMBL" id="CP003542">
    <property type="protein sequence ID" value="AFP83738.1"/>
    <property type="molecule type" value="Genomic_DNA"/>
</dbReference>
<protein>
    <submittedName>
        <fullName evidence="2">Chaperone protein GrpE</fullName>
    </submittedName>
</protein>
<sequence>MSEEFSLIKFLERITYLEEKFNCFLSESKKNFNKDIKKMIILKESLISDILLELIPITDSMEMFSKSFDINQTGEIEIMVLIFKLINKFYKKFNVKQISKTGIEFNPDMHEAIGMYSTNIYKKGTIKTVLQTGYIRNNVLIRPALVIVYN</sequence>
<reference evidence="2 3" key="1">
    <citation type="journal article" date="2012" name="Mol. Biol. Evol.">
        <title>Genome reduction and co-evolution between the primary and secondary bacterial symbionts of psyllids.</title>
        <authorList>
            <person name="Sloan D.B."/>
            <person name="Moran N.A."/>
        </authorList>
    </citation>
    <scope>NUCLEOTIDE SEQUENCE [LARGE SCALE GENOMIC DNA]</scope>
    <source>
        <strain evidence="2 3">CS</strain>
    </source>
</reference>
<organism evidence="2 3">
    <name type="scientific">Candidatus Carsonella ruddii CS isolate Thao2000</name>
    <dbReference type="NCBI Taxonomy" id="1202537"/>
    <lineage>
        <taxon>Bacteria</taxon>
        <taxon>Pseudomonadati</taxon>
        <taxon>Pseudomonadota</taxon>
        <taxon>Gammaproteobacteria</taxon>
        <taxon>Oceanospirillales</taxon>
        <taxon>Halomonadaceae</taxon>
        <taxon>Zymobacter group</taxon>
        <taxon>Candidatus Carsonella</taxon>
    </lineage>
</organism>
<dbReference type="InterPro" id="IPR009012">
    <property type="entry name" value="GrpE_head"/>
</dbReference>